<dbReference type="Proteomes" id="UP001596442">
    <property type="component" value="Unassembled WGS sequence"/>
</dbReference>
<accession>A0ABD5S7E7</accession>
<evidence type="ECO:0000313" key="2">
    <source>
        <dbReference type="Proteomes" id="UP001596442"/>
    </source>
</evidence>
<organism evidence="1 2">
    <name type="scientific">Halorubrum tibetense</name>
    <dbReference type="NCBI Taxonomy" id="175631"/>
    <lineage>
        <taxon>Archaea</taxon>
        <taxon>Methanobacteriati</taxon>
        <taxon>Methanobacteriota</taxon>
        <taxon>Stenosarchaea group</taxon>
        <taxon>Halobacteria</taxon>
        <taxon>Halobacteriales</taxon>
        <taxon>Haloferacaceae</taxon>
        <taxon>Halorubrum</taxon>
    </lineage>
</organism>
<reference evidence="1 2" key="1">
    <citation type="journal article" date="2019" name="Int. J. Syst. Evol. Microbiol.">
        <title>The Global Catalogue of Microorganisms (GCM) 10K type strain sequencing project: providing services to taxonomists for standard genome sequencing and annotation.</title>
        <authorList>
            <consortium name="The Broad Institute Genomics Platform"/>
            <consortium name="The Broad Institute Genome Sequencing Center for Infectious Disease"/>
            <person name="Wu L."/>
            <person name="Ma J."/>
        </authorList>
    </citation>
    <scope>NUCLEOTIDE SEQUENCE [LARGE SCALE GENOMIC DNA]</scope>
    <source>
        <strain evidence="1 2">CGMCC 1.3239</strain>
    </source>
</reference>
<dbReference type="EMBL" id="JBHSWW010000004">
    <property type="protein sequence ID" value="MFC6752021.1"/>
    <property type="molecule type" value="Genomic_DNA"/>
</dbReference>
<evidence type="ECO:0000313" key="1">
    <source>
        <dbReference type="EMBL" id="MFC6752021.1"/>
    </source>
</evidence>
<dbReference type="AlphaFoldDB" id="A0ABD5S7E7"/>
<name>A0ABD5S7E7_9EURY</name>
<proteinExistence type="predicted"/>
<gene>
    <name evidence="1" type="ORF">ACFQEU_00825</name>
</gene>
<comment type="caution">
    <text evidence="1">The sequence shown here is derived from an EMBL/GenBank/DDBJ whole genome shotgun (WGS) entry which is preliminary data.</text>
</comment>
<keyword evidence="2" id="KW-1185">Reference proteome</keyword>
<dbReference type="RefSeq" id="WP_379778311.1">
    <property type="nucleotide sequence ID" value="NZ_JBHSWW010000004.1"/>
</dbReference>
<protein>
    <submittedName>
        <fullName evidence="1">Uncharacterized protein</fullName>
    </submittedName>
</protein>
<sequence length="200" mass="22404">MLLGLDVFTQAQQRRRNDRPVEALCVWKRLSVDCPELIVDNRFKHLPGGPICDTTDEFAHGERNIGFEDPNKTPPEFTWSALFVEAYCPRRHGRVLLNHPETRVLITAEISKLTRALIGVVGCLSIRCVEVLIVCEGTCKHLYAEWSADEIAVPFLFKIGVVANLVELSASVPSIREKRRPLLNSILPRVSSCSTSQLAI</sequence>